<sequence length="85" mass="8688">LDPAAVLAHDLGLANAFRARVGLAPSDSAIVTWPDPDGDDLAALTAAGLVASGRAGRARVAFHVWNDEEDVAMAAAAVTRSHRSA</sequence>
<comment type="caution">
    <text evidence="1">The sequence shown here is derived from an EMBL/GenBank/DDBJ whole genome shotgun (WGS) entry which is preliminary data.</text>
</comment>
<name>A0A4Q2JGE8_9MICO</name>
<accession>A0A4Q2JGE8</accession>
<feature type="non-terminal residue" evidence="1">
    <location>
        <position position="1"/>
    </location>
</feature>
<dbReference type="EMBL" id="SDPL01000187">
    <property type="protein sequence ID" value="RXZ46935.1"/>
    <property type="molecule type" value="Genomic_DNA"/>
</dbReference>
<evidence type="ECO:0000313" key="2">
    <source>
        <dbReference type="Proteomes" id="UP000292881"/>
    </source>
</evidence>
<proteinExistence type="predicted"/>
<dbReference type="AlphaFoldDB" id="A0A4Q2JGE8"/>
<evidence type="ECO:0000313" key="1">
    <source>
        <dbReference type="EMBL" id="RXZ46935.1"/>
    </source>
</evidence>
<dbReference type="GO" id="GO:0008483">
    <property type="term" value="F:transaminase activity"/>
    <property type="evidence" value="ECO:0007669"/>
    <property type="project" value="UniProtKB-KW"/>
</dbReference>
<protein>
    <submittedName>
        <fullName evidence="1">Aminotransferase</fullName>
    </submittedName>
</protein>
<keyword evidence="1" id="KW-0032">Aminotransferase</keyword>
<keyword evidence="2" id="KW-1185">Reference proteome</keyword>
<reference evidence="1 2" key="1">
    <citation type="submission" date="2019-01" db="EMBL/GenBank/DDBJ databases">
        <authorList>
            <person name="Li J."/>
        </authorList>
    </citation>
    <scope>NUCLEOTIDE SEQUENCE [LARGE SCALE GENOMIC DNA]</scope>
    <source>
        <strain evidence="1 2">CGMCC 4.7180</strain>
    </source>
</reference>
<keyword evidence="1" id="KW-0808">Transferase</keyword>
<gene>
    <name evidence="1" type="ORF">ESO86_10175</name>
</gene>
<organism evidence="1 2">
    <name type="scientific">Agromyces binzhouensis</name>
    <dbReference type="NCBI Taxonomy" id="1817495"/>
    <lineage>
        <taxon>Bacteria</taxon>
        <taxon>Bacillati</taxon>
        <taxon>Actinomycetota</taxon>
        <taxon>Actinomycetes</taxon>
        <taxon>Micrococcales</taxon>
        <taxon>Microbacteriaceae</taxon>
        <taxon>Agromyces</taxon>
    </lineage>
</organism>
<dbReference type="Proteomes" id="UP000292881">
    <property type="component" value="Unassembled WGS sequence"/>
</dbReference>